<sequence>MSVLAGARVAVVGLGGTGRAVVEVALALGAHVEALDASEQAVATLRAQHREGPQSSGGSLRLRTAADDEALAQALEEAAAPLVVVSPGVPPHAPVIRRAQALGREVVSEVELAWRLQAEGPHPQVPWLAITGTDGKTTTVSMLASILAAAGLQAPAVGNVGTPVIQAVAQGQAQALAVELSSFQLHATSSMSPLAAVCLNVAADHLDWHGSQEAYAADKARVYHQAQAAAVYNLADPFTEQMVRDADVVAGCRAVGFTLGAPGLGQVGRVEDLLVDRAFHQERHREAVPLATVADLAHLAPGGQAERLPAHIVEDALAAASLARAAGVEAESVAAGLRAFSPGAHRIVTVALGGGVTWVDDSKATNPHAAEAALSALPAGTGVWIVGGDTKGASLHELVAKIAPVLRAAVVIGKDQSQVLAALGSQAPELPLVRVADGAPEQVMTEAVRAAASLARPGDTVMLAPACASWDQFTSYAQRGDLFARAARDMVAS</sequence>
<dbReference type="Gene3D" id="3.40.50.720">
    <property type="entry name" value="NAD(P)-binding Rossmann-like Domain"/>
    <property type="match status" value="1"/>
</dbReference>
<dbReference type="SUPFAM" id="SSF53244">
    <property type="entry name" value="MurD-like peptide ligases, peptide-binding domain"/>
    <property type="match status" value="1"/>
</dbReference>
<evidence type="ECO:0000256" key="8">
    <source>
        <dbReference type="RuleBase" id="RU003664"/>
    </source>
</evidence>
<comment type="similarity">
    <text evidence="7">Belongs to the MurCDEF family.</text>
</comment>
<evidence type="ECO:0000256" key="4">
    <source>
        <dbReference type="ARBA" id="ARBA00022598"/>
    </source>
</evidence>
<comment type="subcellular location">
    <subcellularLocation>
        <location evidence="1 7 8">Cytoplasm</location>
    </subcellularLocation>
</comment>
<dbReference type="Pfam" id="PF21799">
    <property type="entry name" value="MurD-like_N"/>
    <property type="match status" value="1"/>
</dbReference>
<comment type="catalytic activity">
    <reaction evidence="7 8">
        <text>UDP-N-acetyl-alpha-D-muramoyl-L-alanine + D-glutamate + ATP = UDP-N-acetyl-alpha-D-muramoyl-L-alanyl-D-glutamate + ADP + phosphate + H(+)</text>
        <dbReference type="Rhea" id="RHEA:16429"/>
        <dbReference type="ChEBI" id="CHEBI:15378"/>
        <dbReference type="ChEBI" id="CHEBI:29986"/>
        <dbReference type="ChEBI" id="CHEBI:30616"/>
        <dbReference type="ChEBI" id="CHEBI:43474"/>
        <dbReference type="ChEBI" id="CHEBI:83898"/>
        <dbReference type="ChEBI" id="CHEBI:83900"/>
        <dbReference type="ChEBI" id="CHEBI:456216"/>
        <dbReference type="EC" id="6.3.2.9"/>
    </reaction>
</comment>
<evidence type="ECO:0000313" key="11">
    <source>
        <dbReference type="EMBL" id="QQM68035.1"/>
    </source>
</evidence>
<dbReference type="GO" id="GO:0071555">
    <property type="term" value="P:cell wall organization"/>
    <property type="evidence" value="ECO:0007669"/>
    <property type="project" value="UniProtKB-KW"/>
</dbReference>
<keyword evidence="3 7" id="KW-0963">Cytoplasm</keyword>
<dbReference type="Gene3D" id="3.40.1190.10">
    <property type="entry name" value="Mur-like, catalytic domain"/>
    <property type="match status" value="1"/>
</dbReference>
<dbReference type="EMBL" id="CP066802">
    <property type="protein sequence ID" value="QQM68035.1"/>
    <property type="molecule type" value="Genomic_DNA"/>
</dbReference>
<dbReference type="GO" id="GO:0005524">
    <property type="term" value="F:ATP binding"/>
    <property type="evidence" value="ECO:0007669"/>
    <property type="project" value="UniProtKB-UniRule"/>
</dbReference>
<dbReference type="GO" id="GO:0008764">
    <property type="term" value="F:UDP-N-acetylmuramoylalanine-D-glutamate ligase activity"/>
    <property type="evidence" value="ECO:0007669"/>
    <property type="project" value="UniProtKB-UniRule"/>
</dbReference>
<evidence type="ECO:0000256" key="3">
    <source>
        <dbReference type="ARBA" id="ARBA00022490"/>
    </source>
</evidence>
<dbReference type="PANTHER" id="PTHR43692:SF1">
    <property type="entry name" value="UDP-N-ACETYLMURAMOYLALANINE--D-GLUTAMATE LIGASE"/>
    <property type="match status" value="1"/>
</dbReference>
<proteinExistence type="inferred from homology"/>
<keyword evidence="4 7" id="KW-0436">Ligase</keyword>
<keyword evidence="7 8" id="KW-0132">Cell division</keyword>
<dbReference type="AlphaFoldDB" id="A0A7T7MB15"/>
<evidence type="ECO:0000256" key="2">
    <source>
        <dbReference type="ARBA" id="ARBA00004752"/>
    </source>
</evidence>
<dbReference type="EC" id="6.3.2.9" evidence="7 8"/>
<comment type="function">
    <text evidence="7 8">Cell wall formation. Catalyzes the addition of glutamate to the nucleotide precursor UDP-N-acetylmuramoyl-L-alanine (UMA).</text>
</comment>
<comment type="pathway">
    <text evidence="2 7 8">Cell wall biogenesis; peptidoglycan biosynthesis.</text>
</comment>
<feature type="domain" description="Mur ligase central" evidence="10">
    <location>
        <begin position="130"/>
        <end position="247"/>
    </location>
</feature>
<evidence type="ECO:0000259" key="10">
    <source>
        <dbReference type="Pfam" id="PF08245"/>
    </source>
</evidence>
<dbReference type="UniPathway" id="UPA00219"/>
<feature type="domain" description="Mur ligase C-terminal" evidence="9">
    <location>
        <begin position="345"/>
        <end position="467"/>
    </location>
</feature>
<dbReference type="Pfam" id="PF08245">
    <property type="entry name" value="Mur_ligase_M"/>
    <property type="match status" value="1"/>
</dbReference>
<keyword evidence="5 7" id="KW-0547">Nucleotide-binding</keyword>
<keyword evidence="7 8" id="KW-0573">Peptidoglycan synthesis</keyword>
<protein>
    <recommendedName>
        <fullName evidence="7 8">UDP-N-acetylmuramoylalanine--D-glutamate ligase</fullName>
        <ecNumber evidence="7 8">6.3.2.9</ecNumber>
    </recommendedName>
    <alternativeName>
        <fullName evidence="7">D-glutamic acid-adding enzyme</fullName>
    </alternativeName>
    <alternativeName>
        <fullName evidence="7">UDP-N-acetylmuramoyl-L-alanyl-D-glutamate synthetase</fullName>
    </alternativeName>
</protein>
<dbReference type="GO" id="GO:0051301">
    <property type="term" value="P:cell division"/>
    <property type="evidence" value="ECO:0007669"/>
    <property type="project" value="UniProtKB-KW"/>
</dbReference>
<dbReference type="Gene3D" id="3.90.190.20">
    <property type="entry name" value="Mur ligase, C-terminal domain"/>
    <property type="match status" value="1"/>
</dbReference>
<dbReference type="Proteomes" id="UP000595895">
    <property type="component" value="Chromosome"/>
</dbReference>
<dbReference type="NCBIfam" id="TIGR01087">
    <property type="entry name" value="murD"/>
    <property type="match status" value="1"/>
</dbReference>
<gene>
    <name evidence="7 11" type="primary">murD</name>
    <name evidence="11" type="ORF">JG540_04100</name>
</gene>
<evidence type="ECO:0000256" key="6">
    <source>
        <dbReference type="ARBA" id="ARBA00022840"/>
    </source>
</evidence>
<dbReference type="PANTHER" id="PTHR43692">
    <property type="entry name" value="UDP-N-ACETYLMURAMOYLALANINE--D-GLUTAMATE LIGASE"/>
    <property type="match status" value="1"/>
</dbReference>
<dbReference type="InterPro" id="IPR013221">
    <property type="entry name" value="Mur_ligase_cen"/>
</dbReference>
<reference evidence="11 12" key="1">
    <citation type="submission" date="2020-12" db="EMBL/GenBank/DDBJ databases">
        <authorList>
            <person name="Zhou J."/>
        </authorList>
    </citation>
    <scope>NUCLEOTIDE SEQUENCE [LARGE SCALE GENOMIC DNA]</scope>
    <source>
        <strain evidence="11 12">CCUG 61299</strain>
    </source>
</reference>
<dbReference type="GO" id="GO:0008360">
    <property type="term" value="P:regulation of cell shape"/>
    <property type="evidence" value="ECO:0007669"/>
    <property type="project" value="UniProtKB-KW"/>
</dbReference>
<dbReference type="Pfam" id="PF02875">
    <property type="entry name" value="Mur_ligase_C"/>
    <property type="match status" value="1"/>
</dbReference>
<evidence type="ECO:0000259" key="9">
    <source>
        <dbReference type="Pfam" id="PF02875"/>
    </source>
</evidence>
<evidence type="ECO:0000256" key="5">
    <source>
        <dbReference type="ARBA" id="ARBA00022741"/>
    </source>
</evidence>
<dbReference type="InterPro" id="IPR005762">
    <property type="entry name" value="MurD"/>
</dbReference>
<organism evidence="11 12">
    <name type="scientific">Actinomyces weissii</name>
    <dbReference type="NCBI Taxonomy" id="675090"/>
    <lineage>
        <taxon>Bacteria</taxon>
        <taxon>Bacillati</taxon>
        <taxon>Actinomycetota</taxon>
        <taxon>Actinomycetes</taxon>
        <taxon>Actinomycetales</taxon>
        <taxon>Actinomycetaceae</taxon>
        <taxon>Actinomyces</taxon>
    </lineage>
</organism>
<dbReference type="KEGG" id="awe:JG540_04100"/>
<dbReference type="SUPFAM" id="SSF51984">
    <property type="entry name" value="MurCD N-terminal domain"/>
    <property type="match status" value="1"/>
</dbReference>
<keyword evidence="6 7" id="KW-0067">ATP-binding</keyword>
<dbReference type="GO" id="GO:0009252">
    <property type="term" value="P:peptidoglycan biosynthetic process"/>
    <property type="evidence" value="ECO:0007669"/>
    <property type="project" value="UniProtKB-UniRule"/>
</dbReference>
<dbReference type="SUPFAM" id="SSF53623">
    <property type="entry name" value="MurD-like peptide ligases, catalytic domain"/>
    <property type="match status" value="1"/>
</dbReference>
<dbReference type="RefSeq" id="WP_200277465.1">
    <property type="nucleotide sequence ID" value="NZ_CP066802.1"/>
</dbReference>
<dbReference type="GO" id="GO:0005737">
    <property type="term" value="C:cytoplasm"/>
    <property type="evidence" value="ECO:0007669"/>
    <property type="project" value="UniProtKB-SubCell"/>
</dbReference>
<name>A0A7T7MB15_9ACTO</name>
<accession>A0A7T7MB15</accession>
<dbReference type="HAMAP" id="MF_00639">
    <property type="entry name" value="MurD"/>
    <property type="match status" value="1"/>
</dbReference>
<dbReference type="InterPro" id="IPR004101">
    <property type="entry name" value="Mur_ligase_C"/>
</dbReference>
<keyword evidence="7 8" id="KW-0133">Cell shape</keyword>
<keyword evidence="12" id="KW-1185">Reference proteome</keyword>
<keyword evidence="7 8" id="KW-0961">Cell wall biogenesis/degradation</keyword>
<evidence type="ECO:0000313" key="12">
    <source>
        <dbReference type="Proteomes" id="UP000595895"/>
    </source>
</evidence>
<evidence type="ECO:0000256" key="7">
    <source>
        <dbReference type="HAMAP-Rule" id="MF_00639"/>
    </source>
</evidence>
<keyword evidence="7 8" id="KW-0131">Cell cycle</keyword>
<evidence type="ECO:0000256" key="1">
    <source>
        <dbReference type="ARBA" id="ARBA00004496"/>
    </source>
</evidence>
<dbReference type="InterPro" id="IPR036615">
    <property type="entry name" value="Mur_ligase_C_dom_sf"/>
</dbReference>
<dbReference type="InterPro" id="IPR036565">
    <property type="entry name" value="Mur-like_cat_sf"/>
</dbReference>
<feature type="binding site" evidence="7">
    <location>
        <begin position="132"/>
        <end position="138"/>
    </location>
    <ligand>
        <name>ATP</name>
        <dbReference type="ChEBI" id="CHEBI:30616"/>
    </ligand>
</feature>